<feature type="transmembrane region" description="Helical" evidence="1">
    <location>
        <begin position="167"/>
        <end position="185"/>
    </location>
</feature>
<evidence type="ECO:0000313" key="3">
    <source>
        <dbReference type="Proteomes" id="UP000598360"/>
    </source>
</evidence>
<accession>A0A929BBP2</accession>
<keyword evidence="1" id="KW-0472">Membrane</keyword>
<dbReference type="RefSeq" id="WP_193929258.1">
    <property type="nucleotide sequence ID" value="NZ_JADEYC010000026.1"/>
</dbReference>
<feature type="transmembrane region" description="Helical" evidence="1">
    <location>
        <begin position="106"/>
        <end position="131"/>
    </location>
</feature>
<organism evidence="2 3">
    <name type="scientific">Saccharopolyspora montiporae</name>
    <dbReference type="NCBI Taxonomy" id="2781240"/>
    <lineage>
        <taxon>Bacteria</taxon>
        <taxon>Bacillati</taxon>
        <taxon>Actinomycetota</taxon>
        <taxon>Actinomycetes</taxon>
        <taxon>Pseudonocardiales</taxon>
        <taxon>Pseudonocardiaceae</taxon>
        <taxon>Saccharopolyspora</taxon>
    </lineage>
</organism>
<feature type="transmembrane region" description="Helical" evidence="1">
    <location>
        <begin position="143"/>
        <end position="160"/>
    </location>
</feature>
<gene>
    <name evidence="2" type="ORF">IQ251_15270</name>
</gene>
<protein>
    <submittedName>
        <fullName evidence="2">ABC transporter permease subunit</fullName>
    </submittedName>
</protein>
<evidence type="ECO:0000256" key="1">
    <source>
        <dbReference type="SAM" id="Phobius"/>
    </source>
</evidence>
<dbReference type="Proteomes" id="UP000598360">
    <property type="component" value="Unassembled WGS sequence"/>
</dbReference>
<proteinExistence type="predicted"/>
<keyword evidence="1" id="KW-0812">Transmembrane</keyword>
<comment type="caution">
    <text evidence="2">The sequence shown here is derived from an EMBL/GenBank/DDBJ whole genome shotgun (WGS) entry which is preliminary data.</text>
</comment>
<evidence type="ECO:0000313" key="2">
    <source>
        <dbReference type="EMBL" id="MBE9375810.1"/>
    </source>
</evidence>
<dbReference type="AlphaFoldDB" id="A0A929BBP2"/>
<feature type="transmembrane region" description="Helical" evidence="1">
    <location>
        <begin position="253"/>
        <end position="274"/>
    </location>
</feature>
<feature type="transmembrane region" description="Helical" evidence="1">
    <location>
        <begin position="55"/>
        <end position="80"/>
    </location>
</feature>
<name>A0A929BBP2_9PSEU</name>
<reference evidence="2" key="1">
    <citation type="submission" date="2020-10" db="EMBL/GenBank/DDBJ databases">
        <title>Diversity and distribution of actinomycetes associated with coral in the coast of Hainan.</title>
        <authorList>
            <person name="Li F."/>
        </authorList>
    </citation>
    <scope>NUCLEOTIDE SEQUENCE</scope>
    <source>
        <strain evidence="2">HNM0983</strain>
    </source>
</reference>
<sequence length="281" mass="29205">MQNLVKAEFRKIFTINLWWALLIPVAVLSFGAGWLGTAAGSVGNLQDAMTQPLPVALLTVSMSTNFSTIFAALFGALAVAGEHRNKSISTTYLTGNPRGAVLAAKLVAYTGMGVLYGLVNVICASLGGLVGAGVDGFGNPGDWLAVGGAGLLAMVLWTLLGVGFGALVANSLLAIISLLAYKFVFETMVSTLLVGSANTVQPFLPVAAGNGIVGNVAVPVFIEAVAGPSQVAAPREVFEVLHLFFGGSFEHPWWASVTTFIGYVVVFILGGWLVSRTRDVT</sequence>
<feature type="transmembrane region" description="Helical" evidence="1">
    <location>
        <begin position="12"/>
        <end position="35"/>
    </location>
</feature>
<keyword evidence="3" id="KW-1185">Reference proteome</keyword>
<dbReference type="EMBL" id="JADEYC010000026">
    <property type="protein sequence ID" value="MBE9375810.1"/>
    <property type="molecule type" value="Genomic_DNA"/>
</dbReference>
<keyword evidence="1" id="KW-1133">Transmembrane helix</keyword>